<dbReference type="GO" id="GO:0016020">
    <property type="term" value="C:membrane"/>
    <property type="evidence" value="ECO:0007669"/>
    <property type="project" value="UniProtKB-SubCell"/>
</dbReference>
<keyword evidence="8 10" id="KW-0472">Membrane</keyword>
<dbReference type="Pfam" id="PF07714">
    <property type="entry name" value="PK_Tyr_Ser-Thr"/>
    <property type="match status" value="2"/>
</dbReference>
<keyword evidence="7 10" id="KW-1133">Transmembrane helix</keyword>
<dbReference type="Gene3D" id="1.10.510.10">
    <property type="entry name" value="Transferase(Phosphotransferase) domain 1"/>
    <property type="match status" value="1"/>
</dbReference>
<evidence type="ECO:0000256" key="9">
    <source>
        <dbReference type="SAM" id="MobiDB-lite"/>
    </source>
</evidence>
<dbReference type="SMART" id="SM00369">
    <property type="entry name" value="LRR_TYP"/>
    <property type="match status" value="4"/>
</dbReference>
<evidence type="ECO:0000256" key="5">
    <source>
        <dbReference type="ARBA" id="ARBA00022729"/>
    </source>
</evidence>
<comment type="caution">
    <text evidence="13">The sequence shown here is derived from an EMBL/GenBank/DDBJ whole genome shotgun (WGS) entry which is preliminary data.</text>
</comment>
<dbReference type="Gene3D" id="3.30.200.20">
    <property type="entry name" value="Phosphorylase Kinase, domain 1"/>
    <property type="match status" value="1"/>
</dbReference>
<keyword evidence="6" id="KW-0677">Repeat</keyword>
<feature type="compositionally biased region" description="Low complexity" evidence="9">
    <location>
        <begin position="689"/>
        <end position="698"/>
    </location>
</feature>
<keyword evidence="4 10" id="KW-0812">Transmembrane</keyword>
<feature type="signal peptide" evidence="11">
    <location>
        <begin position="1"/>
        <end position="27"/>
    </location>
</feature>
<dbReference type="AlphaFoldDB" id="A0A9Q0D0M5"/>
<dbReference type="InterPro" id="IPR003591">
    <property type="entry name" value="Leu-rich_rpt_typical-subtyp"/>
</dbReference>
<keyword evidence="3" id="KW-0433">Leucine-rich repeat</keyword>
<dbReference type="PANTHER" id="PTHR48007:SF47">
    <property type="entry name" value="PROTEIN KINASE DOMAIN-CONTAINING PROTEIN"/>
    <property type="match status" value="1"/>
</dbReference>
<dbReference type="InterPro" id="IPR011009">
    <property type="entry name" value="Kinase-like_dom_sf"/>
</dbReference>
<evidence type="ECO:0000256" key="2">
    <source>
        <dbReference type="ARBA" id="ARBA00022553"/>
    </source>
</evidence>
<feature type="chain" id="PRO_5040498007" description="Protein kinase domain-containing protein" evidence="11">
    <location>
        <begin position="28"/>
        <end position="821"/>
    </location>
</feature>
<evidence type="ECO:0000256" key="6">
    <source>
        <dbReference type="ARBA" id="ARBA00022737"/>
    </source>
</evidence>
<dbReference type="PANTHER" id="PTHR48007">
    <property type="entry name" value="LEUCINE-RICH REPEAT RECEPTOR-LIKE PROTEIN KINASE PXC1"/>
    <property type="match status" value="1"/>
</dbReference>
<dbReference type="SUPFAM" id="SSF56112">
    <property type="entry name" value="Protein kinase-like (PK-like)"/>
    <property type="match status" value="1"/>
</dbReference>
<keyword evidence="14" id="KW-1185">Reference proteome</keyword>
<dbReference type="Pfam" id="PF00560">
    <property type="entry name" value="LRR_1"/>
    <property type="match status" value="5"/>
</dbReference>
<dbReference type="SUPFAM" id="SSF52058">
    <property type="entry name" value="L domain-like"/>
    <property type="match status" value="1"/>
</dbReference>
<feature type="region of interest" description="Disordered" evidence="9">
    <location>
        <begin position="678"/>
        <end position="698"/>
    </location>
</feature>
<proteinExistence type="predicted"/>
<accession>A0A9Q0D0M5</accession>
<dbReference type="InterPro" id="IPR046959">
    <property type="entry name" value="PRK1-6/SRF4-like"/>
</dbReference>
<keyword evidence="5 11" id="KW-0732">Signal</keyword>
<reference evidence="13" key="1">
    <citation type="journal article" date="2022" name="Cell">
        <title>Repeat-based holocentromeres influence genome architecture and karyotype evolution.</title>
        <authorList>
            <person name="Hofstatter P.G."/>
            <person name="Thangavel G."/>
            <person name="Lux T."/>
            <person name="Neumann P."/>
            <person name="Vondrak T."/>
            <person name="Novak P."/>
            <person name="Zhang M."/>
            <person name="Costa L."/>
            <person name="Castellani M."/>
            <person name="Scott A."/>
            <person name="Toegelov H."/>
            <person name="Fuchs J."/>
            <person name="Mata-Sucre Y."/>
            <person name="Dias Y."/>
            <person name="Vanzela A.L.L."/>
            <person name="Huettel B."/>
            <person name="Almeida C.C.S."/>
            <person name="Simkova H."/>
            <person name="Souza G."/>
            <person name="Pedrosa-Harand A."/>
            <person name="Macas J."/>
            <person name="Mayer K.F.X."/>
            <person name="Houben A."/>
            <person name="Marques A."/>
        </authorList>
    </citation>
    <scope>NUCLEOTIDE SEQUENCE</scope>
    <source>
        <strain evidence="13">RhyBre1mFocal</strain>
    </source>
</reference>
<feature type="compositionally biased region" description="Basic and acidic residues" evidence="9">
    <location>
        <begin position="461"/>
        <end position="471"/>
    </location>
</feature>
<dbReference type="InterPro" id="IPR001245">
    <property type="entry name" value="Ser-Thr/Tyr_kinase_cat_dom"/>
</dbReference>
<dbReference type="Proteomes" id="UP001151287">
    <property type="component" value="Unassembled WGS sequence"/>
</dbReference>
<feature type="compositionally biased region" description="Polar residues" evidence="9">
    <location>
        <begin position="318"/>
        <end position="332"/>
    </location>
</feature>
<dbReference type="InterPro" id="IPR000719">
    <property type="entry name" value="Prot_kinase_dom"/>
</dbReference>
<dbReference type="OrthoDB" id="346907at2759"/>
<evidence type="ECO:0000256" key="11">
    <source>
        <dbReference type="SAM" id="SignalP"/>
    </source>
</evidence>
<feature type="transmembrane region" description="Helical" evidence="10">
    <location>
        <begin position="365"/>
        <end position="389"/>
    </location>
</feature>
<evidence type="ECO:0000256" key="10">
    <source>
        <dbReference type="SAM" id="Phobius"/>
    </source>
</evidence>
<evidence type="ECO:0000313" key="13">
    <source>
        <dbReference type="EMBL" id="KAJ1703637.1"/>
    </source>
</evidence>
<evidence type="ECO:0000259" key="12">
    <source>
        <dbReference type="PROSITE" id="PS50011"/>
    </source>
</evidence>
<evidence type="ECO:0000256" key="7">
    <source>
        <dbReference type="ARBA" id="ARBA00022989"/>
    </source>
</evidence>
<dbReference type="PROSITE" id="PS51450">
    <property type="entry name" value="LRR"/>
    <property type="match status" value="1"/>
</dbReference>
<evidence type="ECO:0000256" key="4">
    <source>
        <dbReference type="ARBA" id="ARBA00022692"/>
    </source>
</evidence>
<dbReference type="InterPro" id="IPR013210">
    <property type="entry name" value="LRR_N_plant-typ"/>
</dbReference>
<evidence type="ECO:0000313" key="14">
    <source>
        <dbReference type="Proteomes" id="UP001151287"/>
    </source>
</evidence>
<sequence length="821" mass="88243">MPLALTMHPLSLSLFFLLSLFLSPLSALNQDGLLLLSFKYAIASDPYSCLSDWNYLDDTPCSWNGVMCMGFASTNTSAGTTTGTNSTSTSFLDTSAVASSTISRVISLVLPNMQLVGTLVPELGLIDHLRHVELSGNSLNGTIPTTFFNATELRILSLADNLISGDMPAPVPGRLTNLQVLNLSANGIAGTLPNGITLLPNLTFLSLSNNYLSGELPSGGFASLESLDLSSNLINGSIPADLGTKNLKLLNLSSNRLTGQIPPELGLNFLANATIDLSFNNLTGQIPQTAVFLNQRENAFAGNGDLCGKPLLEKPCTIPSTLSNPPNSTESKSPPAIAVMPKNAPGDTNPGASTETSGRRGLRPIAILAIAVGDVAGIAILFLIFLYVYQIKKRKQVQEQPPEKRISNSDNREFGVAKLEKGVKEDRSLPASKAKGLSCCVGNKSNNEEETDESSESSAWSDRDETELKNERGDINDKSLIEGATLVTVDGERVLEMDTLLKASAYILGATGSSIVYKAVLSDGTSLAVRRIGESSCVTRFKDFDAQVKVLAKFKHPNLLRVRGFYWGADEKLLIHEYAVNGSLANISFNKKLGSSPFHMSWEARLRIARGTARGLSYLHEKKCVHGNIKPSNILLNVDFDALIADFGLERLMVGDPVTGFKPGSSARLFGSKRSMHSTSSLPDLSQMPGASPSGSGSASLIGVPIPYHAPESLKNLKPNPKWDIYSFGVVLLELIAGRVLSEVELCQWNGGFMDEERNRILRMVDPALRGEIDGKEEVLLTCFKLGFSCCAVTPQKRPSMKEVVQVLERICATSASTSSH</sequence>
<dbReference type="FunFam" id="3.80.10.10:FF:000722">
    <property type="entry name" value="Leucine-rich repeat receptor-like protein kinase"/>
    <property type="match status" value="1"/>
</dbReference>
<feature type="domain" description="Protein kinase" evidence="12">
    <location>
        <begin position="502"/>
        <end position="821"/>
    </location>
</feature>
<protein>
    <recommendedName>
        <fullName evidence="12">Protein kinase domain-containing protein</fullName>
    </recommendedName>
</protein>
<dbReference type="Pfam" id="PF08263">
    <property type="entry name" value="LRRNT_2"/>
    <property type="match status" value="1"/>
</dbReference>
<feature type="region of interest" description="Disordered" evidence="9">
    <location>
        <begin position="440"/>
        <end position="471"/>
    </location>
</feature>
<feature type="region of interest" description="Disordered" evidence="9">
    <location>
        <begin position="318"/>
        <end position="358"/>
    </location>
</feature>
<dbReference type="InterPro" id="IPR032675">
    <property type="entry name" value="LRR_dom_sf"/>
</dbReference>
<dbReference type="PROSITE" id="PS50011">
    <property type="entry name" value="PROTEIN_KINASE_DOM"/>
    <property type="match status" value="1"/>
</dbReference>
<dbReference type="Gene3D" id="3.80.10.10">
    <property type="entry name" value="Ribonuclease Inhibitor"/>
    <property type="match status" value="2"/>
</dbReference>
<gene>
    <name evidence="13" type="ORF">LUZ63_003416</name>
</gene>
<evidence type="ECO:0000256" key="8">
    <source>
        <dbReference type="ARBA" id="ARBA00023136"/>
    </source>
</evidence>
<dbReference type="GO" id="GO:0005524">
    <property type="term" value="F:ATP binding"/>
    <property type="evidence" value="ECO:0007669"/>
    <property type="project" value="InterPro"/>
</dbReference>
<dbReference type="CDD" id="cd14066">
    <property type="entry name" value="STKc_IRAK"/>
    <property type="match status" value="1"/>
</dbReference>
<dbReference type="InterPro" id="IPR001611">
    <property type="entry name" value="Leu-rich_rpt"/>
</dbReference>
<dbReference type="EMBL" id="JAMQYH010000001">
    <property type="protein sequence ID" value="KAJ1703637.1"/>
    <property type="molecule type" value="Genomic_DNA"/>
</dbReference>
<name>A0A9Q0D0M5_9POAL</name>
<keyword evidence="2" id="KW-0597">Phosphoprotein</keyword>
<organism evidence="13 14">
    <name type="scientific">Rhynchospora breviuscula</name>
    <dbReference type="NCBI Taxonomy" id="2022672"/>
    <lineage>
        <taxon>Eukaryota</taxon>
        <taxon>Viridiplantae</taxon>
        <taxon>Streptophyta</taxon>
        <taxon>Embryophyta</taxon>
        <taxon>Tracheophyta</taxon>
        <taxon>Spermatophyta</taxon>
        <taxon>Magnoliopsida</taxon>
        <taxon>Liliopsida</taxon>
        <taxon>Poales</taxon>
        <taxon>Cyperaceae</taxon>
        <taxon>Cyperoideae</taxon>
        <taxon>Rhynchosporeae</taxon>
        <taxon>Rhynchospora</taxon>
    </lineage>
</organism>
<evidence type="ECO:0000256" key="3">
    <source>
        <dbReference type="ARBA" id="ARBA00022614"/>
    </source>
</evidence>
<dbReference type="GO" id="GO:0004672">
    <property type="term" value="F:protein kinase activity"/>
    <property type="evidence" value="ECO:0007669"/>
    <property type="project" value="InterPro"/>
</dbReference>
<comment type="subcellular location">
    <subcellularLocation>
        <location evidence="1">Membrane</location>
        <topology evidence="1">Single-pass membrane protein</topology>
    </subcellularLocation>
</comment>
<evidence type="ECO:0000256" key="1">
    <source>
        <dbReference type="ARBA" id="ARBA00004167"/>
    </source>
</evidence>